<protein>
    <recommendedName>
        <fullName evidence="5 12">Pyruvate, phosphate dikinase</fullName>
        <ecNumber evidence="4 12">2.7.9.1</ecNumber>
    </recommendedName>
</protein>
<dbReference type="PROSITE" id="PS00742">
    <property type="entry name" value="PEP_ENZYMES_2"/>
    <property type="match status" value="1"/>
</dbReference>
<comment type="similarity">
    <text evidence="3 12">Belongs to the PEP-utilizing enzyme family.</text>
</comment>
<dbReference type="GO" id="GO:0046872">
    <property type="term" value="F:metal ion binding"/>
    <property type="evidence" value="ECO:0007669"/>
    <property type="project" value="UniProtKB-UniRule"/>
</dbReference>
<dbReference type="Pfam" id="PF00391">
    <property type="entry name" value="PEP-utilizers"/>
    <property type="match status" value="1"/>
</dbReference>
<feature type="active site" description="Tele-phosphohistidine intermediate" evidence="13">
    <location>
        <position position="490"/>
    </location>
</feature>
<name>A0A1H2W4W6_9FLAO</name>
<evidence type="ECO:0000256" key="14">
    <source>
        <dbReference type="PIRSR" id="PIRSR000853-2"/>
    </source>
</evidence>
<organism evidence="19 20">
    <name type="scientific">Lutibacter oricola</name>
    <dbReference type="NCBI Taxonomy" id="762486"/>
    <lineage>
        <taxon>Bacteria</taxon>
        <taxon>Pseudomonadati</taxon>
        <taxon>Bacteroidota</taxon>
        <taxon>Flavobacteriia</taxon>
        <taxon>Flavobacteriales</taxon>
        <taxon>Flavobacteriaceae</taxon>
        <taxon>Lutibacter</taxon>
    </lineage>
</organism>
<feature type="binding site" evidence="15">
    <location>
        <position position="803"/>
    </location>
    <ligand>
        <name>Mg(2+)</name>
        <dbReference type="ChEBI" id="CHEBI:18420"/>
    </ligand>
</feature>
<reference evidence="19 20" key="1">
    <citation type="submission" date="2016-10" db="EMBL/GenBank/DDBJ databases">
        <authorList>
            <person name="de Groot N.N."/>
        </authorList>
    </citation>
    <scope>NUCLEOTIDE SEQUENCE [LARGE SCALE GENOMIC DNA]</scope>
    <source>
        <strain evidence="19 20">DSM 24956</strain>
    </source>
</reference>
<evidence type="ECO:0000256" key="3">
    <source>
        <dbReference type="ARBA" id="ARBA00007837"/>
    </source>
</evidence>
<dbReference type="SUPFAM" id="SSF51621">
    <property type="entry name" value="Phosphoenolpyruvate/pyruvate domain"/>
    <property type="match status" value="1"/>
</dbReference>
<dbReference type="InterPro" id="IPR002192">
    <property type="entry name" value="PPDK_AMP/ATP-bd"/>
</dbReference>
<dbReference type="Gene3D" id="3.20.20.60">
    <property type="entry name" value="Phosphoenolpyruvate-binding domains"/>
    <property type="match status" value="1"/>
</dbReference>
<feature type="active site" description="Proton donor" evidence="13">
    <location>
        <position position="865"/>
    </location>
</feature>
<evidence type="ECO:0000256" key="4">
    <source>
        <dbReference type="ARBA" id="ARBA00011994"/>
    </source>
</evidence>
<dbReference type="InterPro" id="IPR008279">
    <property type="entry name" value="PEP-util_enz_mobile_dom"/>
</dbReference>
<dbReference type="EC" id="2.7.9.1" evidence="4 12"/>
<feature type="binding site" evidence="14">
    <location>
        <position position="802"/>
    </location>
    <ligand>
        <name>substrate</name>
    </ligand>
</feature>
<keyword evidence="11 15" id="KW-0460">Magnesium</keyword>
<evidence type="ECO:0000256" key="10">
    <source>
        <dbReference type="ARBA" id="ARBA00022840"/>
    </source>
</evidence>
<evidence type="ECO:0000256" key="15">
    <source>
        <dbReference type="PIRSR" id="PIRSR000853-3"/>
    </source>
</evidence>
<feature type="binding site" evidence="14">
    <location>
        <position position="801"/>
    </location>
    <ligand>
        <name>substrate</name>
    </ligand>
</feature>
<dbReference type="STRING" id="762486.SAMN05444411_102102"/>
<dbReference type="GO" id="GO:0005524">
    <property type="term" value="F:ATP binding"/>
    <property type="evidence" value="ECO:0007669"/>
    <property type="project" value="UniProtKB-UniRule"/>
</dbReference>
<dbReference type="InterPro" id="IPR040442">
    <property type="entry name" value="Pyrv_kinase-like_dom_sf"/>
</dbReference>
<feature type="binding site" evidence="14">
    <location>
        <position position="652"/>
    </location>
    <ligand>
        <name>substrate</name>
    </ligand>
</feature>
<dbReference type="InterPro" id="IPR010121">
    <property type="entry name" value="Pyruvate_phosphate_dikinase"/>
</dbReference>
<evidence type="ECO:0000256" key="1">
    <source>
        <dbReference type="ARBA" id="ARBA00001946"/>
    </source>
</evidence>
<feature type="binding site" evidence="14">
    <location>
        <position position="803"/>
    </location>
    <ligand>
        <name>substrate</name>
    </ligand>
</feature>
<evidence type="ECO:0000259" key="16">
    <source>
        <dbReference type="Pfam" id="PF00391"/>
    </source>
</evidence>
<gene>
    <name evidence="19" type="ORF">SAMN05444411_102102</name>
</gene>
<accession>A0A1H2W4W6</accession>
<keyword evidence="6" id="KW-0808">Transferase</keyword>
<dbReference type="InterPro" id="IPR018274">
    <property type="entry name" value="PEP_util_AS"/>
</dbReference>
<dbReference type="Gene3D" id="3.50.30.10">
    <property type="entry name" value="Phosphohistidine domain"/>
    <property type="match status" value="1"/>
</dbReference>
<evidence type="ECO:0000259" key="17">
    <source>
        <dbReference type="Pfam" id="PF01326"/>
    </source>
</evidence>
<dbReference type="InterPro" id="IPR000121">
    <property type="entry name" value="PEP_util_C"/>
</dbReference>
<comment type="function">
    <text evidence="2">Catalyzes the reversible phosphorylation of pyruvate and phosphate.</text>
</comment>
<evidence type="ECO:0000256" key="6">
    <source>
        <dbReference type="ARBA" id="ARBA00022679"/>
    </source>
</evidence>
<keyword evidence="7 15" id="KW-0479">Metal-binding</keyword>
<feature type="binding site" evidence="15">
    <location>
        <position position="779"/>
    </location>
    <ligand>
        <name>Mg(2+)</name>
        <dbReference type="ChEBI" id="CHEBI:18420"/>
    </ligand>
</feature>
<evidence type="ECO:0000256" key="7">
    <source>
        <dbReference type="ARBA" id="ARBA00022723"/>
    </source>
</evidence>
<evidence type="ECO:0000259" key="18">
    <source>
        <dbReference type="Pfam" id="PF02896"/>
    </source>
</evidence>
<evidence type="ECO:0000313" key="20">
    <source>
        <dbReference type="Proteomes" id="UP000199595"/>
    </source>
</evidence>
<dbReference type="PANTHER" id="PTHR22931:SF9">
    <property type="entry name" value="PYRUVATE, PHOSPHATE DIKINASE 1, CHLOROPLASTIC"/>
    <property type="match status" value="1"/>
</dbReference>
<dbReference type="PROSITE" id="PS00370">
    <property type="entry name" value="PEP_ENZYMES_PHOS_SITE"/>
    <property type="match status" value="1"/>
</dbReference>
<dbReference type="SUPFAM" id="SSF52009">
    <property type="entry name" value="Phosphohistidine domain"/>
    <property type="match status" value="1"/>
</dbReference>
<dbReference type="GO" id="GO:0016301">
    <property type="term" value="F:kinase activity"/>
    <property type="evidence" value="ECO:0007669"/>
    <property type="project" value="UniProtKB-UniRule"/>
</dbReference>
<dbReference type="InterPro" id="IPR013815">
    <property type="entry name" value="ATP_grasp_subdomain_1"/>
</dbReference>
<keyword evidence="8" id="KW-0547">Nucleotide-binding</keyword>
<comment type="cofactor">
    <cofactor evidence="1 12 15">
        <name>Mg(2+)</name>
        <dbReference type="ChEBI" id="CHEBI:18420"/>
    </cofactor>
</comment>
<dbReference type="InterPro" id="IPR036637">
    <property type="entry name" value="Phosphohistidine_dom_sf"/>
</dbReference>
<feature type="binding site" evidence="14">
    <location>
        <position position="800"/>
    </location>
    <ligand>
        <name>substrate</name>
    </ligand>
</feature>
<dbReference type="Gene3D" id="3.30.470.20">
    <property type="entry name" value="ATP-grasp fold, B domain"/>
    <property type="match status" value="1"/>
</dbReference>
<feature type="domain" description="PEP-utilising enzyme C-terminal" evidence="18">
    <location>
        <begin position="553"/>
        <end position="903"/>
    </location>
</feature>
<proteinExistence type="inferred from homology"/>
<dbReference type="EMBL" id="FNNJ01000002">
    <property type="protein sequence ID" value="SDW75129.1"/>
    <property type="molecule type" value="Genomic_DNA"/>
</dbReference>
<feature type="binding site" evidence="14">
    <location>
        <position position="596"/>
    </location>
    <ligand>
        <name>substrate</name>
    </ligand>
</feature>
<dbReference type="InterPro" id="IPR023151">
    <property type="entry name" value="PEP_util_CS"/>
</dbReference>
<dbReference type="Gene3D" id="3.30.1490.20">
    <property type="entry name" value="ATP-grasp fold, A domain"/>
    <property type="match status" value="1"/>
</dbReference>
<dbReference type="RefSeq" id="WP_090120700.1">
    <property type="nucleotide sequence ID" value="NZ_FNNJ01000002.1"/>
</dbReference>
<feature type="domain" description="PEP-utilising enzyme mobile" evidence="16">
    <location>
        <begin position="458"/>
        <end position="538"/>
    </location>
</feature>
<evidence type="ECO:0000256" key="9">
    <source>
        <dbReference type="ARBA" id="ARBA00022777"/>
    </source>
</evidence>
<keyword evidence="9 19" id="KW-0418">Kinase</keyword>
<feature type="binding site" evidence="14">
    <location>
        <position position="779"/>
    </location>
    <ligand>
        <name>substrate</name>
    </ligand>
</feature>
<dbReference type="Gene3D" id="1.10.189.10">
    <property type="entry name" value="Pyruvate Phosphate Dikinase, domain 2"/>
    <property type="match status" value="1"/>
</dbReference>
<evidence type="ECO:0000256" key="8">
    <source>
        <dbReference type="ARBA" id="ARBA00022741"/>
    </source>
</evidence>
<sequence>METVQDVKTRVYKFGNKEADGNSTMKNLLGGKGANLAEMSKIGIPVPPGFTITTEVCTEYNQLGKDTVVEMISKEVEESIRNIEQIMGSSFGDKDNPLLVSVRSGARVSMPGMMDTVLNLGLNDEVVLGLAQKSGNERFAWDSYRRFIQMYGDVVLGMKPESKEDIDPFEEIMEALKHKRDIELDTDFTIQDLKDLVYDFKDAVRKRTGLDFPTDPWDQLWGAVVAVFNSWNGDRAVYYRNMNGYPADWGTAVNVQAMVYGNMGSNSGTGVCFTRDAGTGENVFNGEYLIDAQGEDVVAGVRTPQQITKLGSKRWAELAKVEEEDRIANYPSLEELMPSIYNELNEYQEKLELHYRDMQDMEFTMQNGKLWILQTRNGKRTGAAMVKIAMDAIKEGLITEKEALLQIEPNKLDELLHPIFDAKALENSNVIAQGLPASPGAATGKIVFFADEASNYKSSILVRIETSPEDLEGMNIAKGILTARGGMTSHAAVVARGMGKCCVSGAGALKINYKNRTLTVDGHEYHEGDWISLNGSTGNIIEGKVATSEPELSGEFAELMELSNKYATMQVRTNADSPKDAKVAVKFGAQGIGLTRTEHMFFEVDRIKAMREMILADTVKGRKEALLDLLPMQREDFEGIFEAMTGLPVTVRLLDPPLHEFVPHQLETQRSLAEDMHISLADVKSKVAELEEFNPMLGHRGCRLGITYPEITEMQTRAIIEAALNLKEKGIEAKPEIMVPLIGTIQEFESQEAVIRATAEKVFEERNNTVEYLVGTMIEIPRAALTADLIAKRADFFSFGTNDLTQMAFGYSRDDAGKFLPIYIEKGILKNDPFEVLDQEGVGQLVKIGTSKGRSVKENLKVGICGEHGGEPSSVEFCYNTGMNYVSCSPYRVPIARIASAQAAIKKEA</sequence>
<dbReference type="OrthoDB" id="9765468at2"/>
<keyword evidence="19" id="KW-0670">Pyruvate</keyword>
<evidence type="ECO:0000256" key="12">
    <source>
        <dbReference type="PIRNR" id="PIRNR000853"/>
    </source>
</evidence>
<dbReference type="PANTHER" id="PTHR22931">
    <property type="entry name" value="PHOSPHOENOLPYRUVATE DIKINASE-RELATED"/>
    <property type="match status" value="1"/>
</dbReference>
<dbReference type="Pfam" id="PF02896">
    <property type="entry name" value="PEP-utilizers_C"/>
    <property type="match status" value="1"/>
</dbReference>
<feature type="domain" description="Pyruvate phosphate dikinase AMP/ATP-binding" evidence="17">
    <location>
        <begin position="72"/>
        <end position="395"/>
    </location>
</feature>
<dbReference type="AlphaFoldDB" id="A0A1H2W4W6"/>
<feature type="domain" description="Pyruvate phosphate dikinase AMP/ATP-binding" evidence="17">
    <location>
        <begin position="27"/>
        <end position="64"/>
    </location>
</feature>
<dbReference type="NCBIfam" id="TIGR01828">
    <property type="entry name" value="pyru_phos_dikin"/>
    <property type="match status" value="1"/>
</dbReference>
<dbReference type="Gene3D" id="1.20.80.30">
    <property type="match status" value="1"/>
</dbReference>
<dbReference type="Pfam" id="PF01326">
    <property type="entry name" value="PPDK_N"/>
    <property type="match status" value="2"/>
</dbReference>
<dbReference type="SUPFAM" id="SSF56059">
    <property type="entry name" value="Glutathione synthetase ATP-binding domain-like"/>
    <property type="match status" value="1"/>
</dbReference>
<dbReference type="InterPro" id="IPR015813">
    <property type="entry name" value="Pyrv/PenolPyrv_kinase-like_dom"/>
</dbReference>
<evidence type="ECO:0000256" key="5">
    <source>
        <dbReference type="ARBA" id="ARBA00020138"/>
    </source>
</evidence>
<comment type="catalytic activity">
    <reaction evidence="12">
        <text>pyruvate + phosphate + ATP = phosphoenolpyruvate + AMP + diphosphate + H(+)</text>
        <dbReference type="Rhea" id="RHEA:10756"/>
        <dbReference type="ChEBI" id="CHEBI:15361"/>
        <dbReference type="ChEBI" id="CHEBI:15378"/>
        <dbReference type="ChEBI" id="CHEBI:30616"/>
        <dbReference type="ChEBI" id="CHEBI:33019"/>
        <dbReference type="ChEBI" id="CHEBI:43474"/>
        <dbReference type="ChEBI" id="CHEBI:58702"/>
        <dbReference type="ChEBI" id="CHEBI:456215"/>
        <dbReference type="EC" id="2.7.9.1"/>
    </reaction>
</comment>
<evidence type="ECO:0000256" key="13">
    <source>
        <dbReference type="PIRSR" id="PIRSR000853-1"/>
    </source>
</evidence>
<keyword evidence="10" id="KW-0067">ATP-binding</keyword>
<dbReference type="GO" id="GO:0050242">
    <property type="term" value="F:pyruvate, phosphate dikinase activity"/>
    <property type="evidence" value="ECO:0007669"/>
    <property type="project" value="UniProtKB-UniRule"/>
</dbReference>
<dbReference type="PIRSF" id="PIRSF000853">
    <property type="entry name" value="PPDK"/>
    <property type="match status" value="1"/>
</dbReference>
<dbReference type="Proteomes" id="UP000199595">
    <property type="component" value="Unassembled WGS sequence"/>
</dbReference>
<keyword evidence="20" id="KW-1185">Reference proteome</keyword>
<evidence type="ECO:0000313" key="19">
    <source>
        <dbReference type="EMBL" id="SDW75129.1"/>
    </source>
</evidence>
<evidence type="ECO:0000256" key="11">
    <source>
        <dbReference type="ARBA" id="ARBA00022842"/>
    </source>
</evidence>
<evidence type="ECO:0000256" key="2">
    <source>
        <dbReference type="ARBA" id="ARBA00003144"/>
    </source>
</evidence>